<reference evidence="1 2" key="1">
    <citation type="submission" date="2018-12" db="EMBL/GenBank/DDBJ databases">
        <authorList>
            <person name="Yu L."/>
        </authorList>
    </citation>
    <scope>NUCLEOTIDE SEQUENCE [LARGE SCALE GENOMIC DNA]</scope>
    <source>
        <strain evidence="1 2">HAW-EB2</strain>
    </source>
</reference>
<dbReference type="AlphaFoldDB" id="A0A3S0IS33"/>
<dbReference type="RefSeq" id="WP_126520657.1">
    <property type="nucleotide sequence ID" value="NZ_RXNU01000006.1"/>
</dbReference>
<accession>A0A3S0IS33</accession>
<dbReference type="EMBL" id="RXNU01000006">
    <property type="protein sequence ID" value="RTR38414.1"/>
    <property type="molecule type" value="Genomic_DNA"/>
</dbReference>
<name>A0A3S0IS33_9GAMM</name>
<gene>
    <name evidence="1" type="ORF">EKG38_12895</name>
</gene>
<evidence type="ECO:0000313" key="2">
    <source>
        <dbReference type="Proteomes" id="UP000267448"/>
    </source>
</evidence>
<keyword evidence="2" id="KW-1185">Reference proteome</keyword>
<evidence type="ECO:0000313" key="1">
    <source>
        <dbReference type="EMBL" id="RTR38414.1"/>
    </source>
</evidence>
<sequence>MPWFSEFIRVILVGMSVIYEGALAKRGQPHDEDYLVIETGEEVGIELELSEAFRLIPGQYRVELEPLYFFLNKEQLNQEPSNQSPLNKESLRGEQSQAYKVYCNAVSLNIE</sequence>
<comment type="caution">
    <text evidence="1">The sequence shown here is derived from an EMBL/GenBank/DDBJ whole genome shotgun (WGS) entry which is preliminary data.</text>
</comment>
<proteinExistence type="predicted"/>
<dbReference type="Gene3D" id="2.60.40.2970">
    <property type="match status" value="1"/>
</dbReference>
<protein>
    <submittedName>
        <fullName evidence="1">Uncharacterized protein</fullName>
    </submittedName>
</protein>
<dbReference type="Proteomes" id="UP000267448">
    <property type="component" value="Unassembled WGS sequence"/>
</dbReference>
<organism evidence="1 2">
    <name type="scientific">Shewanella canadensis</name>
    <dbReference type="NCBI Taxonomy" id="271096"/>
    <lineage>
        <taxon>Bacteria</taxon>
        <taxon>Pseudomonadati</taxon>
        <taxon>Pseudomonadota</taxon>
        <taxon>Gammaproteobacteria</taxon>
        <taxon>Alteromonadales</taxon>
        <taxon>Shewanellaceae</taxon>
        <taxon>Shewanella</taxon>
    </lineage>
</organism>
<dbReference type="OrthoDB" id="6226197at2"/>